<dbReference type="GO" id="GO:0005789">
    <property type="term" value="C:endoplasmic reticulum membrane"/>
    <property type="evidence" value="ECO:0007669"/>
    <property type="project" value="TreeGrafter"/>
</dbReference>
<keyword evidence="9 13" id="KW-1133">Transmembrane helix</keyword>
<protein>
    <recommendedName>
        <fullName evidence="14">VASt domain-containing protein</fullName>
    </recommendedName>
</protein>
<comment type="cofactor">
    <cofactor evidence="1">
        <name>Zn(2+)</name>
        <dbReference type="ChEBI" id="CHEBI:29105"/>
    </cofactor>
</comment>
<dbReference type="InterPro" id="IPR051482">
    <property type="entry name" value="Cholesterol_transport"/>
</dbReference>
<dbReference type="GO" id="GO:0120015">
    <property type="term" value="F:sterol transfer activity"/>
    <property type="evidence" value="ECO:0007669"/>
    <property type="project" value="TreeGrafter"/>
</dbReference>
<dbReference type="Pfam" id="PF02893">
    <property type="entry name" value="GRAM"/>
    <property type="match status" value="1"/>
</dbReference>
<evidence type="ECO:0000256" key="3">
    <source>
        <dbReference type="ARBA" id="ARBA00006582"/>
    </source>
</evidence>
<dbReference type="Gene3D" id="2.30.29.30">
    <property type="entry name" value="Pleckstrin-homology domain (PH domain)/Phosphotyrosine-binding domain (PTB)"/>
    <property type="match status" value="1"/>
</dbReference>
<dbReference type="CDD" id="cd13220">
    <property type="entry name" value="PH-GRAM_GRAMDC"/>
    <property type="match status" value="1"/>
</dbReference>
<accession>A0A4U0WIU1</accession>
<dbReference type="GO" id="GO:0032366">
    <property type="term" value="P:intracellular sterol transport"/>
    <property type="evidence" value="ECO:0007669"/>
    <property type="project" value="TreeGrafter"/>
</dbReference>
<evidence type="ECO:0000256" key="1">
    <source>
        <dbReference type="ARBA" id="ARBA00001947"/>
    </source>
</evidence>
<feature type="domain" description="VASt" evidence="14">
    <location>
        <begin position="601"/>
        <end position="774"/>
    </location>
</feature>
<dbReference type="InterPro" id="IPR011993">
    <property type="entry name" value="PH-like_dom_sf"/>
</dbReference>
<name>A0A4U0WIU1_9PEZI</name>
<evidence type="ECO:0000313" key="15">
    <source>
        <dbReference type="EMBL" id="TKA62557.1"/>
    </source>
</evidence>
<evidence type="ECO:0000256" key="7">
    <source>
        <dbReference type="ARBA" id="ARBA00022801"/>
    </source>
</evidence>
<dbReference type="GO" id="GO:0005739">
    <property type="term" value="C:mitochondrion"/>
    <property type="evidence" value="ECO:0007669"/>
    <property type="project" value="TreeGrafter"/>
</dbReference>
<dbReference type="OrthoDB" id="2162691at2759"/>
<keyword evidence="4" id="KW-0645">Protease</keyword>
<feature type="region of interest" description="Disordered" evidence="12">
    <location>
        <begin position="775"/>
        <end position="813"/>
    </location>
</feature>
<evidence type="ECO:0000256" key="12">
    <source>
        <dbReference type="SAM" id="MobiDB-lite"/>
    </source>
</evidence>
<feature type="transmembrane region" description="Helical" evidence="13">
    <location>
        <begin position="1003"/>
        <end position="1020"/>
    </location>
</feature>
<keyword evidence="16" id="KW-1185">Reference proteome</keyword>
<evidence type="ECO:0000256" key="2">
    <source>
        <dbReference type="ARBA" id="ARBA00004167"/>
    </source>
</evidence>
<feature type="compositionally biased region" description="Acidic residues" evidence="12">
    <location>
        <begin position="497"/>
        <end position="523"/>
    </location>
</feature>
<dbReference type="GO" id="GO:0005886">
    <property type="term" value="C:plasma membrane"/>
    <property type="evidence" value="ECO:0007669"/>
    <property type="project" value="TreeGrafter"/>
</dbReference>
<dbReference type="PANTHER" id="PTHR23319:SF4">
    <property type="entry name" value="GRAM DOMAIN CONTAINING 1B, ISOFORM E"/>
    <property type="match status" value="1"/>
</dbReference>
<keyword evidence="7" id="KW-0378">Hydrolase</keyword>
<feature type="compositionally biased region" description="Low complexity" evidence="12">
    <location>
        <begin position="298"/>
        <end position="309"/>
    </location>
</feature>
<evidence type="ECO:0000256" key="8">
    <source>
        <dbReference type="ARBA" id="ARBA00022833"/>
    </source>
</evidence>
<organism evidence="15 16">
    <name type="scientific">Cryomyces minteri</name>
    <dbReference type="NCBI Taxonomy" id="331657"/>
    <lineage>
        <taxon>Eukaryota</taxon>
        <taxon>Fungi</taxon>
        <taxon>Dikarya</taxon>
        <taxon>Ascomycota</taxon>
        <taxon>Pezizomycotina</taxon>
        <taxon>Dothideomycetes</taxon>
        <taxon>Dothideomycetes incertae sedis</taxon>
        <taxon>Cryomyces</taxon>
    </lineage>
</organism>
<dbReference type="CDD" id="cd07331">
    <property type="entry name" value="M48C_Oma1_like"/>
    <property type="match status" value="1"/>
</dbReference>
<reference evidence="15 16" key="1">
    <citation type="submission" date="2017-03" db="EMBL/GenBank/DDBJ databases">
        <title>Genomes of endolithic fungi from Antarctica.</title>
        <authorList>
            <person name="Coleine C."/>
            <person name="Masonjones S."/>
            <person name="Stajich J.E."/>
        </authorList>
    </citation>
    <scope>NUCLEOTIDE SEQUENCE [LARGE SCALE GENOMIC DNA]</scope>
    <source>
        <strain evidence="15 16">CCFEE 5187</strain>
    </source>
</reference>
<feature type="region of interest" description="Disordered" evidence="12">
    <location>
        <begin position="274"/>
        <end position="317"/>
    </location>
</feature>
<dbReference type="Proteomes" id="UP000308768">
    <property type="component" value="Unassembled WGS sequence"/>
</dbReference>
<evidence type="ECO:0000256" key="5">
    <source>
        <dbReference type="ARBA" id="ARBA00022692"/>
    </source>
</evidence>
<feature type="compositionally biased region" description="Basic and acidic residues" evidence="12">
    <location>
        <begin position="96"/>
        <end position="110"/>
    </location>
</feature>
<dbReference type="AlphaFoldDB" id="A0A4U0WIU1"/>
<feature type="compositionally biased region" description="Polar residues" evidence="12">
    <location>
        <begin position="1"/>
        <end position="13"/>
    </location>
</feature>
<keyword evidence="10" id="KW-0482">Metalloprotease</keyword>
<dbReference type="InterPro" id="IPR001915">
    <property type="entry name" value="Peptidase_M48"/>
</dbReference>
<keyword evidence="6" id="KW-0479">Metal-binding</keyword>
<evidence type="ECO:0000256" key="4">
    <source>
        <dbReference type="ARBA" id="ARBA00022670"/>
    </source>
</evidence>
<dbReference type="GO" id="GO:0006508">
    <property type="term" value="P:proteolysis"/>
    <property type="evidence" value="ECO:0007669"/>
    <property type="project" value="UniProtKB-KW"/>
</dbReference>
<dbReference type="GO" id="GO:0032934">
    <property type="term" value="F:sterol binding"/>
    <property type="evidence" value="ECO:0007669"/>
    <property type="project" value="TreeGrafter"/>
</dbReference>
<evidence type="ECO:0000313" key="16">
    <source>
        <dbReference type="Proteomes" id="UP000308768"/>
    </source>
</evidence>
<gene>
    <name evidence="15" type="ORF">B0A49_09747</name>
</gene>
<evidence type="ECO:0000259" key="14">
    <source>
        <dbReference type="PROSITE" id="PS51778"/>
    </source>
</evidence>
<feature type="region of interest" description="Disordered" evidence="12">
    <location>
        <begin position="203"/>
        <end position="222"/>
    </location>
</feature>
<dbReference type="Gene3D" id="3.30.2010.10">
    <property type="entry name" value="Metalloproteases ('zincins'), catalytic domain"/>
    <property type="match status" value="1"/>
</dbReference>
<dbReference type="GO" id="GO:0032541">
    <property type="term" value="C:cortical endoplasmic reticulum"/>
    <property type="evidence" value="ECO:0007669"/>
    <property type="project" value="TreeGrafter"/>
</dbReference>
<dbReference type="InterPro" id="IPR031968">
    <property type="entry name" value="VASt"/>
</dbReference>
<dbReference type="InterPro" id="IPR004182">
    <property type="entry name" value="GRAM"/>
</dbReference>
<dbReference type="Pfam" id="PF01435">
    <property type="entry name" value="Peptidase_M48"/>
    <property type="match status" value="1"/>
</dbReference>
<feature type="compositionally biased region" description="Basic and acidic residues" evidence="12">
    <location>
        <begin position="487"/>
        <end position="496"/>
    </location>
</feature>
<feature type="compositionally biased region" description="Basic and acidic residues" evidence="12">
    <location>
        <begin position="69"/>
        <end position="81"/>
    </location>
</feature>
<feature type="transmembrane region" description="Helical" evidence="13">
    <location>
        <begin position="836"/>
        <end position="859"/>
    </location>
</feature>
<comment type="subcellular location">
    <subcellularLocation>
        <location evidence="2">Membrane</location>
        <topology evidence="2">Single-pass membrane protein</topology>
    </subcellularLocation>
</comment>
<dbReference type="PANTHER" id="PTHR23319">
    <property type="entry name" value="GRAM DOMAIN CONTAINING 1B, ISOFORM E"/>
    <property type="match status" value="1"/>
</dbReference>
<dbReference type="EMBL" id="NAJN01001540">
    <property type="protein sequence ID" value="TKA62557.1"/>
    <property type="molecule type" value="Genomic_DNA"/>
</dbReference>
<evidence type="ECO:0000256" key="11">
    <source>
        <dbReference type="ARBA" id="ARBA00023136"/>
    </source>
</evidence>
<evidence type="ECO:0000256" key="6">
    <source>
        <dbReference type="ARBA" id="ARBA00022723"/>
    </source>
</evidence>
<feature type="compositionally biased region" description="Polar residues" evidence="12">
    <location>
        <begin position="30"/>
        <end position="41"/>
    </location>
</feature>
<keyword evidence="8" id="KW-0862">Zinc</keyword>
<dbReference type="Pfam" id="PF16016">
    <property type="entry name" value="VASt"/>
    <property type="match status" value="1"/>
</dbReference>
<keyword evidence="5 13" id="KW-0812">Transmembrane</keyword>
<evidence type="ECO:0000256" key="9">
    <source>
        <dbReference type="ARBA" id="ARBA00022989"/>
    </source>
</evidence>
<evidence type="ECO:0000256" key="13">
    <source>
        <dbReference type="SAM" id="Phobius"/>
    </source>
</evidence>
<dbReference type="SMART" id="SM00568">
    <property type="entry name" value="GRAM"/>
    <property type="match status" value="1"/>
</dbReference>
<sequence>MASTHETSPSPSRSPLAKIMRSHRDPKSIDNGSRNSVVSTDTADDKSSGGLAASVDGAFDRIKRKARAAVRERRGSAESDNRLSSLMSGKRRKKNKNAEGDDGQRAEELRRGRRSTQLEKGPLQVGGDKIPVSPIEENLDSNRSEGSSLLTEESDQEAGSQVDGEAATNPSREDNASIEEPEGERRQLAIETLGQGDLSLSHLGISDASADPSPMTSKVELSEGLANASSTIAHDEAVARAEDKEAARAVSVAYSDKPAASAMSNATGARPMSLNGLAGDQTPPRTAINDLDGTNIKRSGSVRSRISASRSRRHRGSSATLGTTIAAAIGASTTSLTHPGSQINGGGHRLTGFAVASSKRNKDFHQLFRSVPEDDYLIEDYSAALQRDILLHGRIYISEGHICFSSNILGWVTNLVISFDEVVSIEKKSTAVIFPNAIVIQTLHARNIFASLVSRDSTYDLLVGIWKISHPNLKSSINGVTLDDAGTGDKTEKADSIGEEDGSVEGSDDDDVYDEDAEEEDDMGSYTEPGNGSIAGSDIGDGAKALSRKPSAAAVGAPGSNGIPSQGLEKADAVVTGAAVSTDFPGPPMHAPTECSDQDSHYDKLLTDTLIPAPLGKVYTMMFGPASGAFMRKWLIEDQKSTDLQLEDDKKGLGDDTKTLSYSFIKPLNAPIGPKQTKCIVTCNLEAFDLEKAVTVLCSTQTPDVPSGNIFTTKTKYCLMWGAGNSTRLIMTCTVEWTGKSWLKGPIEKGANDGQTLYAKDIVTALRAAVTTKPPVRGTVRGKGGKGRRRKETFDTAGTEAGRATDAAKDAHTQQKDKGWGVLEPLHGLLGPIVDIVGSVITAPVIIGILCILLAWMWFRQPRTTSGSGSVGFSGLGTPQRIAAYEEIWRREESELWDWLEERMSLDDVQAGGFGGKKKAKTVKTFEGMLESEKMSERQIDDAIRITEERLGTLKEAVEKRKQVRHARHQGFPNRGGYGYNPRYQRFQQSQDLLRRWAARPTFYYEISGIGAAAGGFYVYNLEEVPVSHRRRFNVVSADTEAATASQMYDQVMSEYRQQILPGWDPRVKRVQRVLDRLIPASGLAHDGWEVHVIEAREKNAFVIPGGKVFVFSGILPICGTDDGLAAVLGHEIAHNVAHHAAERMSQAFVMLPLVIAAGLTIGAPDWASRMVVDLAFTMPGSRKQESEADYIGLMMMAQSCFDPAAAVALWARMEEAEKGAPPQFLSTHPSSHNRQEKIRQWLPEARERQALSDCGGTAAQVGDFKQAYAQLPW</sequence>
<comment type="caution">
    <text evidence="15">The sequence shown here is derived from an EMBL/GenBank/DDBJ whole genome shotgun (WGS) entry which is preliminary data.</text>
</comment>
<proteinExistence type="inferred from homology"/>
<comment type="similarity">
    <text evidence="3">Belongs to the YSP2 family.</text>
</comment>
<keyword evidence="11 13" id="KW-0472">Membrane</keyword>
<dbReference type="GO" id="GO:0046872">
    <property type="term" value="F:metal ion binding"/>
    <property type="evidence" value="ECO:0007669"/>
    <property type="project" value="UniProtKB-KW"/>
</dbReference>
<dbReference type="PROSITE" id="PS51778">
    <property type="entry name" value="VAST"/>
    <property type="match status" value="1"/>
</dbReference>
<dbReference type="STRING" id="331657.A0A4U0WIU1"/>
<dbReference type="GO" id="GO:0004222">
    <property type="term" value="F:metalloendopeptidase activity"/>
    <property type="evidence" value="ECO:0007669"/>
    <property type="project" value="InterPro"/>
</dbReference>
<evidence type="ECO:0000256" key="10">
    <source>
        <dbReference type="ARBA" id="ARBA00023049"/>
    </source>
</evidence>
<dbReference type="GO" id="GO:0140268">
    <property type="term" value="C:endoplasmic reticulum-plasma membrane contact site"/>
    <property type="evidence" value="ECO:0007669"/>
    <property type="project" value="TreeGrafter"/>
</dbReference>
<feature type="region of interest" description="Disordered" evidence="12">
    <location>
        <begin position="479"/>
        <end position="567"/>
    </location>
</feature>
<feature type="region of interest" description="Disordered" evidence="12">
    <location>
        <begin position="1"/>
        <end position="194"/>
    </location>
</feature>